<evidence type="ECO:0000313" key="1">
    <source>
        <dbReference type="EMBL" id="CAG8605581.1"/>
    </source>
</evidence>
<comment type="caution">
    <text evidence="1">The sequence shown here is derived from an EMBL/GenBank/DDBJ whole genome shotgun (WGS) entry which is preliminary data.</text>
</comment>
<proteinExistence type="predicted"/>
<reference evidence="1" key="1">
    <citation type="submission" date="2021-06" db="EMBL/GenBank/DDBJ databases">
        <authorList>
            <person name="Kallberg Y."/>
            <person name="Tangrot J."/>
            <person name="Rosling A."/>
        </authorList>
    </citation>
    <scope>NUCLEOTIDE SEQUENCE</scope>
    <source>
        <strain evidence="1">MA461A</strain>
    </source>
</reference>
<dbReference type="Proteomes" id="UP000789920">
    <property type="component" value="Unassembled WGS sequence"/>
</dbReference>
<gene>
    <name evidence="1" type="ORF">RPERSI_LOCUS6092</name>
</gene>
<sequence length="669" mass="77026">MEISSKVKAKKNGGYIDNCRTENILRNFNLVEKNKMKRLNQDSDDRDENIYTTNDDNERSTYNLRKRKKLLNTEIDCNSHDHESDNIDVLTVNDMAHSSDSGIDCDTQTMLQSPADDLYDSSEATSQLREEKNLHPISIGRPKDCIEWLRSDDGMALWKNRPARMIHVKKKRSRKPNSQSRTKNRNVAMRTRSLSRSRSRTSKPTRRYTSRSTRKYTSKPTRQYNTRSKTSLNKNKTISRNKTLSKNNTSKKNNVKKRTTRPVRGKLVPCHTGGKSRFMMKSYFQHFMKLNRNQKSSESSDSHDSNESNDPSDCYDSDESNKASDFYDSNGSIKASDFHNSDESNETFDFRDSDESNEIIVHDQDESNDSYGFHDSVGTDISGEDEESKEAFTYPGLVKRNKNPKQKKHIDTIDIWNARKDDERQFKETNYWELPLLGSSPIQECTQSAYVQFYESSTPSTDANTEESYFNFKSDFNWNKNKIVKKAEKIAADSSDDSNDLSTEDEEETVVMSSDGWSMSQTSIETHNMEFKQQCPVKGIFKSLNLSTPTHELADDALFDQTLFSGADLNMCSRPTTPTSEVNMSLEECIAYSRELTPFVNDNAYNNIDQSSEIDFDEDDLQEKTKDESLADYLQDFSGNYNGWYTPIWEVEDPITDLFRPLLDEPCVT</sequence>
<dbReference type="EMBL" id="CAJVQC010009510">
    <property type="protein sequence ID" value="CAG8605581.1"/>
    <property type="molecule type" value="Genomic_DNA"/>
</dbReference>
<organism evidence="1 2">
    <name type="scientific">Racocetra persica</name>
    <dbReference type="NCBI Taxonomy" id="160502"/>
    <lineage>
        <taxon>Eukaryota</taxon>
        <taxon>Fungi</taxon>
        <taxon>Fungi incertae sedis</taxon>
        <taxon>Mucoromycota</taxon>
        <taxon>Glomeromycotina</taxon>
        <taxon>Glomeromycetes</taxon>
        <taxon>Diversisporales</taxon>
        <taxon>Gigasporaceae</taxon>
        <taxon>Racocetra</taxon>
    </lineage>
</organism>
<name>A0ACA9MS89_9GLOM</name>
<protein>
    <submittedName>
        <fullName evidence="1">14531_t:CDS:1</fullName>
    </submittedName>
</protein>
<evidence type="ECO:0000313" key="2">
    <source>
        <dbReference type="Proteomes" id="UP000789920"/>
    </source>
</evidence>
<keyword evidence="2" id="KW-1185">Reference proteome</keyword>
<accession>A0ACA9MS89</accession>